<protein>
    <recommendedName>
        <fullName evidence="3">DUF4062 domain-containing protein</fullName>
    </recommendedName>
</protein>
<dbReference type="OrthoDB" id="9784936at2"/>
<sequence>MAFSALIVQAMISAPGDIPEVHRGAIHSAMRRWNIDHGKMHSIIFLPADWTEGSTPGVAGEYAQELINEQLVDVSDLAIVVYTDKLGTPTPVSGSGTVEETDRFIDAGKEVLTYRNLVPRTPLRGESANAEKLRLEEYLSDVQRRALVGSYTSPEEFELKLQSDLTKIATKFKASLELSTQFTRLPSPAEAALEAIESAAVSPTHTQPEPSDLTEYGIWPRVETSERAESDSRGRLRTRRSYHLVLESNIPYSVEQITFHLEDGEGNEIDMPRVINEGPIERMAPLGKYSAPMFVAMSTPSRVICVVRWQDKSTARETRTTLAV</sequence>
<comment type="caution">
    <text evidence="1">The sequence shown here is derived from an EMBL/GenBank/DDBJ whole genome shotgun (WGS) entry which is preliminary data.</text>
</comment>
<evidence type="ECO:0008006" key="3">
    <source>
        <dbReference type="Google" id="ProtNLM"/>
    </source>
</evidence>
<keyword evidence="2" id="KW-1185">Reference proteome</keyword>
<dbReference type="AlphaFoldDB" id="A0A5M8QPG3"/>
<organism evidence="1 2">
    <name type="scientific">Agrococcus sediminis</name>
    <dbReference type="NCBI Taxonomy" id="2599924"/>
    <lineage>
        <taxon>Bacteria</taxon>
        <taxon>Bacillati</taxon>
        <taxon>Actinomycetota</taxon>
        <taxon>Actinomycetes</taxon>
        <taxon>Micrococcales</taxon>
        <taxon>Microbacteriaceae</taxon>
        <taxon>Agrococcus</taxon>
    </lineage>
</organism>
<accession>A0A5M8QPG3</accession>
<dbReference type="EMBL" id="VOIR01000001">
    <property type="protein sequence ID" value="KAA6437959.1"/>
    <property type="molecule type" value="Genomic_DNA"/>
</dbReference>
<dbReference type="Proteomes" id="UP000323221">
    <property type="component" value="Unassembled WGS sequence"/>
</dbReference>
<dbReference type="RefSeq" id="WP_146354249.1">
    <property type="nucleotide sequence ID" value="NZ_VOIR01000001.1"/>
</dbReference>
<evidence type="ECO:0000313" key="2">
    <source>
        <dbReference type="Proteomes" id="UP000323221"/>
    </source>
</evidence>
<evidence type="ECO:0000313" key="1">
    <source>
        <dbReference type="EMBL" id="KAA6437959.1"/>
    </source>
</evidence>
<reference evidence="1 2" key="1">
    <citation type="submission" date="2019-08" db="EMBL/GenBank/DDBJ databases">
        <title>Agrococcus lahaulensis sp. nov., isolated from a cold desert of the Indian Himalayas.</title>
        <authorList>
            <person name="Qu J.H."/>
        </authorList>
    </citation>
    <scope>NUCLEOTIDE SEQUENCE [LARGE SCALE GENOMIC DNA]</scope>
    <source>
        <strain evidence="1 2">NS18</strain>
    </source>
</reference>
<name>A0A5M8QPG3_9MICO</name>
<proteinExistence type="predicted"/>
<gene>
    <name evidence="1" type="ORF">FQ330_00235</name>
</gene>